<dbReference type="PROSITE" id="PS50089">
    <property type="entry name" value="ZF_RING_2"/>
    <property type="match status" value="1"/>
</dbReference>
<evidence type="ECO:0000256" key="6">
    <source>
        <dbReference type="ARBA" id="ARBA00022833"/>
    </source>
</evidence>
<evidence type="ECO:0000313" key="14">
    <source>
        <dbReference type="EMBL" id="KAJ4812184.1"/>
    </source>
</evidence>
<dbReference type="InterPro" id="IPR001357">
    <property type="entry name" value="BRCT_dom"/>
</dbReference>
<dbReference type="InterPro" id="IPR036420">
    <property type="entry name" value="BRCT_dom_sf"/>
</dbReference>
<dbReference type="SMART" id="SM00184">
    <property type="entry name" value="RING"/>
    <property type="match status" value="1"/>
</dbReference>
<feature type="region of interest" description="Disordered" evidence="10">
    <location>
        <begin position="102"/>
        <end position="126"/>
    </location>
</feature>
<dbReference type="AlphaFoldDB" id="A0AAV8H667"/>
<evidence type="ECO:0000256" key="5">
    <source>
        <dbReference type="ARBA" id="ARBA00022771"/>
    </source>
</evidence>
<evidence type="ECO:0000256" key="8">
    <source>
        <dbReference type="ARBA" id="ARBA00023242"/>
    </source>
</evidence>
<comment type="caution">
    <text evidence="14">The sequence shown here is derived from an EMBL/GenBank/DDBJ whole genome shotgun (WGS) entry which is preliminary data.</text>
</comment>
<keyword evidence="15" id="KW-1185">Reference proteome</keyword>
<feature type="domain" description="BRCT" evidence="12">
    <location>
        <begin position="434"/>
        <end position="519"/>
    </location>
</feature>
<name>A0AAV8H667_9POAL</name>
<keyword evidence="6" id="KW-0862">Zinc</keyword>
<feature type="region of interest" description="Disordered" evidence="10">
    <location>
        <begin position="198"/>
        <end position="233"/>
    </location>
</feature>
<organism evidence="14 15">
    <name type="scientific">Rhynchospora pubera</name>
    <dbReference type="NCBI Taxonomy" id="906938"/>
    <lineage>
        <taxon>Eukaryota</taxon>
        <taxon>Viridiplantae</taxon>
        <taxon>Streptophyta</taxon>
        <taxon>Embryophyta</taxon>
        <taxon>Tracheophyta</taxon>
        <taxon>Spermatophyta</taxon>
        <taxon>Magnoliopsida</taxon>
        <taxon>Liliopsida</taxon>
        <taxon>Poales</taxon>
        <taxon>Cyperaceae</taxon>
        <taxon>Cyperoideae</taxon>
        <taxon>Rhynchosporeae</taxon>
        <taxon>Rhynchospora</taxon>
    </lineage>
</organism>
<dbReference type="GO" id="GO:0004842">
    <property type="term" value="F:ubiquitin-protein transferase activity"/>
    <property type="evidence" value="ECO:0007669"/>
    <property type="project" value="TreeGrafter"/>
</dbReference>
<dbReference type="GO" id="GO:0008270">
    <property type="term" value="F:zinc ion binding"/>
    <property type="evidence" value="ECO:0007669"/>
    <property type="project" value="UniProtKB-KW"/>
</dbReference>
<feature type="domain" description="RING-type" evidence="11">
    <location>
        <begin position="27"/>
        <end position="64"/>
    </location>
</feature>
<dbReference type="InterPro" id="IPR034732">
    <property type="entry name" value="EPHD"/>
</dbReference>
<dbReference type="GO" id="GO:0045944">
    <property type="term" value="P:positive regulation of transcription by RNA polymerase II"/>
    <property type="evidence" value="ECO:0007669"/>
    <property type="project" value="TreeGrafter"/>
</dbReference>
<evidence type="ECO:0000259" key="12">
    <source>
        <dbReference type="PROSITE" id="PS50172"/>
    </source>
</evidence>
<sequence>MGEMENLRRSLNPLVLNLQKMELELTCPMCLKLLILPTFLPCNHVSCSRCAKSSNNGYGCPLCKVPFRYQDLKPATQIEAVVNIYRSLNSTVSSILMPREPQVDISDAKTPSGGSGSPDSSGKENKMDNFECEQQRVYSIIGSKSGFPDACGNAIRSNFDKSNLNIKACQKGNCNADIATVFEQKGLCGPPLFDDPGNMDSDSYDVHSTPVPKGSTKRDAKTGPVQNGDDSLRESKKLKITGIPKDETNKLKPCDQVNTSSIAECGFCHSFKSCEATGPIFHYLDGAPVSDNRALLPRTLHAHEKCIEWAPQAYFEGDNAMNVEPEMTRASKIKCIKCGLKGAALGCYSKSCRRSYHFLCAHETSGCRWDMENFLLLCPFHSSKKLPCDRSKSKSKKAKRDVSPSYPNGDSTFPLMNQRDERWITSHALTRDWLLCGSSLSDPEKEILEEFGNITGVEVTNNWKSNVTHVISATDEQGGCGRSLKVLMAILGGKWIVNVNWLKACVEAGHPVPEEHFEISHDVYGAFDGPKTGRLRAMRKAPKLFAELSFYFSGRFLPYYKGYLEDLIVAAGGAIIDKADISSSSFVIYSTEPPQGSNPEGLNEAINKRKVEAEELATATGSRAVPHTWLLDSIAACSVQHAA</sequence>
<dbReference type="InterPro" id="IPR031099">
    <property type="entry name" value="BRCA1-associated"/>
</dbReference>
<dbReference type="PROSITE" id="PS50172">
    <property type="entry name" value="BRCT"/>
    <property type="match status" value="2"/>
</dbReference>
<dbReference type="GO" id="GO:0000724">
    <property type="term" value="P:double-strand break repair via homologous recombination"/>
    <property type="evidence" value="ECO:0007669"/>
    <property type="project" value="TreeGrafter"/>
</dbReference>
<dbReference type="Gene3D" id="3.30.40.10">
    <property type="entry name" value="Zinc/RING finger domain, C3HC4 (zinc finger)"/>
    <property type="match status" value="2"/>
</dbReference>
<gene>
    <name evidence="14" type="ORF">LUZ62_024750</name>
</gene>
<keyword evidence="5 9" id="KW-0863">Zinc-finger</keyword>
<dbReference type="PANTHER" id="PTHR13763">
    <property type="entry name" value="BREAST CANCER TYPE 1 SUSCEPTIBILITY PROTEIN BRCA1"/>
    <property type="match status" value="1"/>
</dbReference>
<protein>
    <submittedName>
        <fullName evidence="14">Breast cancer associated RING 1</fullName>
    </submittedName>
</protein>
<keyword evidence="4" id="KW-0227">DNA damage</keyword>
<dbReference type="GO" id="GO:0005634">
    <property type="term" value="C:nucleus"/>
    <property type="evidence" value="ECO:0007669"/>
    <property type="project" value="UniProtKB-SubCell"/>
</dbReference>
<dbReference type="Proteomes" id="UP001140206">
    <property type="component" value="Chromosome 1"/>
</dbReference>
<dbReference type="Pfam" id="PF13771">
    <property type="entry name" value="zf-HC5HC2H"/>
    <property type="match status" value="1"/>
</dbReference>
<dbReference type="Pfam" id="PF00533">
    <property type="entry name" value="BRCT"/>
    <property type="match status" value="1"/>
</dbReference>
<evidence type="ECO:0000256" key="3">
    <source>
        <dbReference type="ARBA" id="ARBA00022737"/>
    </source>
</evidence>
<evidence type="ECO:0000256" key="7">
    <source>
        <dbReference type="ARBA" id="ARBA00023204"/>
    </source>
</evidence>
<dbReference type="SUPFAM" id="SSF57850">
    <property type="entry name" value="RING/U-box"/>
    <property type="match status" value="1"/>
</dbReference>
<dbReference type="SMART" id="SM00292">
    <property type="entry name" value="BRCT"/>
    <property type="match status" value="2"/>
</dbReference>
<evidence type="ECO:0000256" key="10">
    <source>
        <dbReference type="SAM" id="MobiDB-lite"/>
    </source>
</evidence>
<evidence type="ECO:0000256" key="2">
    <source>
        <dbReference type="ARBA" id="ARBA00022723"/>
    </source>
</evidence>
<evidence type="ECO:0000256" key="9">
    <source>
        <dbReference type="PROSITE-ProRule" id="PRU00175"/>
    </source>
</evidence>
<keyword evidence="2" id="KW-0479">Metal-binding</keyword>
<dbReference type="PROSITE" id="PS51805">
    <property type="entry name" value="EPHD"/>
    <property type="match status" value="1"/>
</dbReference>
<proteinExistence type="predicted"/>
<dbReference type="InterPro" id="IPR001965">
    <property type="entry name" value="Znf_PHD"/>
</dbReference>
<dbReference type="CDD" id="cd17734">
    <property type="entry name" value="BRCT_Bard1_rpt1"/>
    <property type="match status" value="1"/>
</dbReference>
<evidence type="ECO:0000259" key="11">
    <source>
        <dbReference type="PROSITE" id="PS50089"/>
    </source>
</evidence>
<dbReference type="InterPro" id="IPR001841">
    <property type="entry name" value="Znf_RING"/>
</dbReference>
<dbReference type="InterPro" id="IPR013083">
    <property type="entry name" value="Znf_RING/FYVE/PHD"/>
</dbReference>
<dbReference type="PANTHER" id="PTHR13763:SF9">
    <property type="entry name" value="BRCA1-ASSOCIATED RING DOMAIN PROTEIN 1"/>
    <property type="match status" value="1"/>
</dbReference>
<feature type="domain" description="PHD-type" evidence="13">
    <location>
        <begin position="262"/>
        <end position="382"/>
    </location>
</feature>
<dbReference type="SUPFAM" id="SSF52113">
    <property type="entry name" value="BRCT domain"/>
    <property type="match status" value="2"/>
</dbReference>
<dbReference type="Gene3D" id="3.40.50.10190">
    <property type="entry name" value="BRCT domain"/>
    <property type="match status" value="2"/>
</dbReference>
<feature type="domain" description="BRCT" evidence="12">
    <location>
        <begin position="540"/>
        <end position="634"/>
    </location>
</feature>
<keyword evidence="8" id="KW-0539">Nucleus</keyword>
<comment type="subcellular location">
    <subcellularLocation>
        <location evidence="1">Nucleus</location>
    </subcellularLocation>
</comment>
<dbReference type="FunFam" id="3.40.50.10190:FF:000006">
    <property type="entry name" value="Breast cancer type 1 susceptibility protein homolog"/>
    <property type="match status" value="1"/>
</dbReference>
<accession>A0AAV8H667</accession>
<keyword evidence="3" id="KW-0677">Repeat</keyword>
<dbReference type="EMBL" id="JAMFTS010000001">
    <property type="protein sequence ID" value="KAJ4812184.1"/>
    <property type="molecule type" value="Genomic_DNA"/>
</dbReference>
<evidence type="ECO:0000259" key="13">
    <source>
        <dbReference type="PROSITE" id="PS51805"/>
    </source>
</evidence>
<keyword evidence="7" id="KW-0234">DNA repair</keyword>
<dbReference type="Pfam" id="PF13920">
    <property type="entry name" value="zf-C3HC4_3"/>
    <property type="match status" value="1"/>
</dbReference>
<evidence type="ECO:0000256" key="4">
    <source>
        <dbReference type="ARBA" id="ARBA00022763"/>
    </source>
</evidence>
<evidence type="ECO:0000256" key="1">
    <source>
        <dbReference type="ARBA" id="ARBA00004123"/>
    </source>
</evidence>
<dbReference type="SMART" id="SM00249">
    <property type="entry name" value="PHD"/>
    <property type="match status" value="1"/>
</dbReference>
<reference evidence="14" key="1">
    <citation type="submission" date="2022-08" db="EMBL/GenBank/DDBJ databases">
        <authorList>
            <person name="Marques A."/>
        </authorList>
    </citation>
    <scope>NUCLEOTIDE SEQUENCE</scope>
    <source>
        <strain evidence="14">RhyPub2mFocal</strain>
        <tissue evidence="14">Leaves</tissue>
    </source>
</reference>
<evidence type="ECO:0000313" key="15">
    <source>
        <dbReference type="Proteomes" id="UP001140206"/>
    </source>
</evidence>
<feature type="region of interest" description="Disordered" evidence="10">
    <location>
        <begin position="386"/>
        <end position="411"/>
    </location>
</feature>